<dbReference type="Proteomes" id="UP000255098">
    <property type="component" value="Unassembled WGS sequence"/>
</dbReference>
<evidence type="ECO:0000256" key="1">
    <source>
        <dbReference type="ARBA" id="ARBA00004571"/>
    </source>
</evidence>
<feature type="signal peptide" evidence="12">
    <location>
        <begin position="1"/>
        <end position="28"/>
    </location>
</feature>
<keyword evidence="8 9" id="KW-0998">Cell outer membrane</keyword>
<evidence type="ECO:0000256" key="9">
    <source>
        <dbReference type="PROSITE-ProRule" id="PRU01360"/>
    </source>
</evidence>
<dbReference type="Gene3D" id="2.40.170.20">
    <property type="entry name" value="TonB-dependent receptor, beta-barrel domain"/>
    <property type="match status" value="1"/>
</dbReference>
<dbReference type="InterPro" id="IPR012910">
    <property type="entry name" value="Plug_dom"/>
</dbReference>
<evidence type="ECO:0000256" key="12">
    <source>
        <dbReference type="SAM" id="SignalP"/>
    </source>
</evidence>
<dbReference type="CDD" id="cd01347">
    <property type="entry name" value="ligand_gated_channel"/>
    <property type="match status" value="1"/>
</dbReference>
<evidence type="ECO:0000256" key="7">
    <source>
        <dbReference type="ARBA" id="ARBA00023136"/>
    </source>
</evidence>
<dbReference type="InterPro" id="IPR010917">
    <property type="entry name" value="TonB_rcpt_CS"/>
</dbReference>
<dbReference type="InterPro" id="IPR037066">
    <property type="entry name" value="Plug_dom_sf"/>
</dbReference>
<evidence type="ECO:0000313" key="15">
    <source>
        <dbReference type="EMBL" id="SUB24832.1"/>
    </source>
</evidence>
<dbReference type="PROSITE" id="PS52016">
    <property type="entry name" value="TONB_DEPENDENT_REC_3"/>
    <property type="match status" value="1"/>
</dbReference>
<evidence type="ECO:0000256" key="2">
    <source>
        <dbReference type="ARBA" id="ARBA00022448"/>
    </source>
</evidence>
<feature type="chain" id="PRO_5017060967" evidence="12">
    <location>
        <begin position="29"/>
        <end position="850"/>
    </location>
</feature>
<evidence type="ECO:0000256" key="4">
    <source>
        <dbReference type="ARBA" id="ARBA00022692"/>
    </source>
</evidence>
<keyword evidence="7 9" id="KW-0472">Membrane</keyword>
<dbReference type="GO" id="GO:0009279">
    <property type="term" value="C:cell outer membrane"/>
    <property type="evidence" value="ECO:0007669"/>
    <property type="project" value="UniProtKB-SubCell"/>
</dbReference>
<comment type="similarity">
    <text evidence="9 11">Belongs to the TonB-dependent receptor family.</text>
</comment>
<keyword evidence="3 9" id="KW-1134">Transmembrane beta strand</keyword>
<keyword evidence="5 12" id="KW-0732">Signal</keyword>
<proteinExistence type="inferred from homology"/>
<feature type="domain" description="TonB-dependent receptor plug" evidence="14">
    <location>
        <begin position="68"/>
        <end position="174"/>
    </location>
</feature>
<comment type="subcellular location">
    <subcellularLocation>
        <location evidence="1 9">Cell outer membrane</location>
        <topology evidence="1 9">Multi-pass membrane protein</topology>
    </subcellularLocation>
</comment>
<sequence length="850" mass="97428">MSANNTIFLINRINLVFCLFCTALYAQANNQQNVLEEPDSTTLETIYVKEKFEKQKQNVSGLGEVRKNQAQIQNEQIENIRDITRYDPGISITEAGGRGTTRGFSIRGVDQDRVAIDLDGLGASSTLKRHDASGTFSMLSASSKNDVEYEDLRLLDLRKGASSAESGSGALGGAVSMETKNVDDFLQPDQSIGGRFKADYTSKDKRKLYSGGLAFRAGKFDGFVQYSHRNGHEVQAHKDLYKGSLFIANYADPVDPIMNKKGRWVSMEEVSGVRRRIPNPLDYESDSLLSKFGWHFTPQHYLGIVINRTKQQYKMREMQRPNYYNGREKHLINGVLYSESPFYDEISTKRIQYTPSQFYFDTHQNNRIGLEYHFDAKDEASWLNSAVVRFDKRDLIMQSEVKRLNCAKWPSVDANCWATEDGQKSWHHIVNSKQTDYRLDLNLNKLWEWGEAGHDTRVVLGSIFSKHHFYDYDRFSDIIYKRVASGPIELDSNQHSDFHPITPIKSRHYFIGISDSITLGEKWFISSALRYDHYQFKGNPTLEEQQRSIQFKQSKYQNLSWDFGVKYQIIEPLAFTYRNSSGFRVPSVYEQLGPTLNANGHSVQGKLDKEYSRNQEIGAEFEYKALRLKSSYFWATYKNMIALASLKQPTGQGRGDLFYYNTQDIKVRGYDISANLDLYSLWARFPEGLNLFAKISKTQQIGGPAKMPEKYEGRAYSLDSLQPLRLVYGLSYLSPEEKWGLNFVTTYSKGKDSGELVAQDSSPLGVIEESRSHIKTKSWIIADLTGHYQFNKYMTFRAGIYNLFNYRYVTWESARQTVWNGSLETNLDTPNYSVVAAPGRNFFAGLEIKF</sequence>
<dbReference type="PROSITE" id="PS01156">
    <property type="entry name" value="TONB_DEPENDENT_REC_2"/>
    <property type="match status" value="1"/>
</dbReference>
<dbReference type="Pfam" id="PF00593">
    <property type="entry name" value="TonB_dep_Rec_b-barrel"/>
    <property type="match status" value="1"/>
</dbReference>
<feature type="domain" description="TonB-dependent receptor-like beta-barrel" evidence="13">
    <location>
        <begin position="344"/>
        <end position="803"/>
    </location>
</feature>
<dbReference type="PANTHER" id="PTHR30069">
    <property type="entry name" value="TONB-DEPENDENT OUTER MEMBRANE RECEPTOR"/>
    <property type="match status" value="1"/>
</dbReference>
<dbReference type="RefSeq" id="WP_172459082.1">
    <property type="nucleotide sequence ID" value="NZ_JBMMEM010000009.1"/>
</dbReference>
<evidence type="ECO:0000256" key="8">
    <source>
        <dbReference type="ARBA" id="ARBA00023237"/>
    </source>
</evidence>
<evidence type="ECO:0000313" key="16">
    <source>
        <dbReference type="Proteomes" id="UP000255098"/>
    </source>
</evidence>
<evidence type="ECO:0000256" key="10">
    <source>
        <dbReference type="PROSITE-ProRule" id="PRU10144"/>
    </source>
</evidence>
<protein>
    <submittedName>
        <fullName evidence="15">Transferrin binding protein A</fullName>
    </submittedName>
</protein>
<dbReference type="NCBIfam" id="TIGR01786">
    <property type="entry name" value="TonB-hemlactrns"/>
    <property type="match status" value="1"/>
</dbReference>
<dbReference type="InterPro" id="IPR000531">
    <property type="entry name" value="Beta-barrel_TonB"/>
</dbReference>
<dbReference type="GeneID" id="300134082"/>
<keyword evidence="4 9" id="KW-0812">Transmembrane</keyword>
<evidence type="ECO:0000259" key="13">
    <source>
        <dbReference type="Pfam" id="PF00593"/>
    </source>
</evidence>
<dbReference type="InterPro" id="IPR036942">
    <property type="entry name" value="Beta-barrel_TonB_sf"/>
</dbReference>
<dbReference type="EMBL" id="UGSP01000001">
    <property type="protein sequence ID" value="SUB24832.1"/>
    <property type="molecule type" value="Genomic_DNA"/>
</dbReference>
<evidence type="ECO:0000256" key="5">
    <source>
        <dbReference type="ARBA" id="ARBA00022729"/>
    </source>
</evidence>
<keyword evidence="2 9" id="KW-0813">Transport</keyword>
<keyword evidence="6 11" id="KW-0798">TonB box</keyword>
<dbReference type="InterPro" id="IPR039426">
    <property type="entry name" value="TonB-dep_rcpt-like"/>
</dbReference>
<dbReference type="SUPFAM" id="SSF56935">
    <property type="entry name" value="Porins"/>
    <property type="match status" value="1"/>
</dbReference>
<evidence type="ECO:0000256" key="3">
    <source>
        <dbReference type="ARBA" id="ARBA00022452"/>
    </source>
</evidence>
<evidence type="ECO:0000256" key="11">
    <source>
        <dbReference type="RuleBase" id="RU003357"/>
    </source>
</evidence>
<accession>A0A379ATW2</accession>
<dbReference type="GO" id="GO:0044718">
    <property type="term" value="P:siderophore transmembrane transport"/>
    <property type="evidence" value="ECO:0007669"/>
    <property type="project" value="TreeGrafter"/>
</dbReference>
<gene>
    <name evidence="15" type="primary">tbpA_2</name>
    <name evidence="15" type="ORF">NCTC11297_01896</name>
</gene>
<dbReference type="Pfam" id="PF07715">
    <property type="entry name" value="Plug"/>
    <property type="match status" value="1"/>
</dbReference>
<name>A0A379ATW2_AVIAV</name>
<dbReference type="GO" id="GO:0015344">
    <property type="term" value="F:siderophore uptake transmembrane transporter activity"/>
    <property type="evidence" value="ECO:0007669"/>
    <property type="project" value="TreeGrafter"/>
</dbReference>
<dbReference type="InterPro" id="IPR010949">
    <property type="entry name" value="TonB_Hb/transfer/lactofer_rcpt"/>
</dbReference>
<evidence type="ECO:0000256" key="6">
    <source>
        <dbReference type="ARBA" id="ARBA00023077"/>
    </source>
</evidence>
<dbReference type="PANTHER" id="PTHR30069:SF54">
    <property type="entry name" value="TRANSFERRIN-BINDING PROTEIN A"/>
    <property type="match status" value="1"/>
</dbReference>
<evidence type="ECO:0000259" key="14">
    <source>
        <dbReference type="Pfam" id="PF07715"/>
    </source>
</evidence>
<reference evidence="15 16" key="1">
    <citation type="submission" date="2018-06" db="EMBL/GenBank/DDBJ databases">
        <authorList>
            <consortium name="Pathogen Informatics"/>
            <person name="Doyle S."/>
        </authorList>
    </citation>
    <scope>NUCLEOTIDE SEQUENCE [LARGE SCALE GENOMIC DNA]</scope>
    <source>
        <strain evidence="16">NCTC 11297</strain>
    </source>
</reference>
<feature type="short sequence motif" description="TonB C-terminal box" evidence="10">
    <location>
        <begin position="833"/>
        <end position="850"/>
    </location>
</feature>
<dbReference type="Gene3D" id="2.170.130.10">
    <property type="entry name" value="TonB-dependent receptor, plug domain"/>
    <property type="match status" value="1"/>
</dbReference>
<dbReference type="AlphaFoldDB" id="A0A379ATW2"/>
<keyword evidence="16" id="KW-1185">Reference proteome</keyword>
<organism evidence="15 16">
    <name type="scientific">Avibacterium avium</name>
    <name type="common">Pasteurella avium</name>
    <dbReference type="NCBI Taxonomy" id="751"/>
    <lineage>
        <taxon>Bacteria</taxon>
        <taxon>Pseudomonadati</taxon>
        <taxon>Pseudomonadota</taxon>
        <taxon>Gammaproteobacteria</taxon>
        <taxon>Pasteurellales</taxon>
        <taxon>Pasteurellaceae</taxon>
        <taxon>Avibacterium</taxon>
    </lineage>
</organism>